<evidence type="ECO:0000313" key="12">
    <source>
        <dbReference type="EMBL" id="DBA03546.1"/>
    </source>
</evidence>
<keyword evidence="4" id="KW-0808">Transferase</keyword>
<evidence type="ECO:0000313" key="13">
    <source>
        <dbReference type="Proteomes" id="UP001146120"/>
    </source>
</evidence>
<dbReference type="PANTHER" id="PTHR31646:SF1">
    <property type="entry name" value="ALPHA-1,2-MANNOSYLTRANSFERASE MNN2"/>
    <property type="match status" value="1"/>
</dbReference>
<dbReference type="EMBL" id="DAKRPA010000018">
    <property type="protein sequence ID" value="DBA03546.1"/>
    <property type="molecule type" value="Genomic_DNA"/>
</dbReference>
<evidence type="ECO:0000256" key="4">
    <source>
        <dbReference type="ARBA" id="ARBA00022679"/>
    </source>
</evidence>
<dbReference type="GO" id="GO:0046354">
    <property type="term" value="P:mannan biosynthetic process"/>
    <property type="evidence" value="ECO:0007669"/>
    <property type="project" value="TreeGrafter"/>
</dbReference>
<dbReference type="InterPro" id="IPR029044">
    <property type="entry name" value="Nucleotide-diphossugar_trans"/>
</dbReference>
<evidence type="ECO:0000256" key="3">
    <source>
        <dbReference type="ARBA" id="ARBA00009105"/>
    </source>
</evidence>
<evidence type="ECO:0000256" key="10">
    <source>
        <dbReference type="ARBA" id="ARBA00037847"/>
    </source>
</evidence>
<name>A0AAV2ZB33_9STRA</name>
<reference evidence="12" key="2">
    <citation type="journal article" date="2023" name="Microbiol Resour">
        <title>Decontamination and Annotation of the Draft Genome Sequence of the Oomycete Lagenidium giganteum ARSEF 373.</title>
        <authorList>
            <person name="Morgan W.R."/>
            <person name="Tartar A."/>
        </authorList>
    </citation>
    <scope>NUCLEOTIDE SEQUENCE</scope>
    <source>
        <strain evidence="12">ARSEF 373</strain>
    </source>
</reference>
<dbReference type="InterPro" id="IPR022751">
    <property type="entry name" value="Alpha_mannosyltransferase"/>
</dbReference>
<reference evidence="12" key="1">
    <citation type="submission" date="2022-11" db="EMBL/GenBank/DDBJ databases">
        <authorList>
            <person name="Morgan W.R."/>
            <person name="Tartar A."/>
        </authorList>
    </citation>
    <scope>NUCLEOTIDE SEQUENCE</scope>
    <source>
        <strain evidence="12">ARSEF 373</strain>
    </source>
</reference>
<evidence type="ECO:0000256" key="6">
    <source>
        <dbReference type="ARBA" id="ARBA00022968"/>
    </source>
</evidence>
<comment type="similarity">
    <text evidence="3">Belongs to the MNN1/MNT family.</text>
</comment>
<dbReference type="Pfam" id="PF11051">
    <property type="entry name" value="Mannosyl_trans3"/>
    <property type="match status" value="1"/>
</dbReference>
<feature type="transmembrane region" description="Helical" evidence="11">
    <location>
        <begin position="21"/>
        <end position="40"/>
    </location>
</feature>
<evidence type="ECO:0000256" key="9">
    <source>
        <dbReference type="ARBA" id="ARBA00023136"/>
    </source>
</evidence>
<sequence>MLQATLARLCAWGIYLTAKICFRKVIVLALAVAGLLYWYYLPTPYKVTVYNTKHPVEELAVTPSTVSALWTDESFECLGWKQLYDCPDTDPGAEAEYEATHGAMTAVKTLEDRPLLPCTHKIQKHMAGYCVVRNRTSGEEHQLMVTACKSFRRGEYTCEISRAFTDYGVQSVGYEHFPTSPSLVRAVQQPVTTPPTRGILMVVYDRVLPSAYATIRLLRHHGCHLPVELWYRPDEMSIDNPIIHRLLAGFDVHLKPIFDSRATGYHVKPHAVYYSSFDQVLLLDTDNLPARDPTYLFGEPEFQETGAMFWPDFWQPDNSMFKVTKVALVWQLTGIEYVDMFEQESGQVLIDRRKSRAALEKLMYYSTHTPRLLDQLALVWGDKDLFRLAWMNSSTPYHFIKYPPAIGGLDLRSEKGVFCGLAMVQHDVRGNLVFFHRNSIKLDGKRTQEQVMTHVQQYSLTADPKLYRVAVSSGAHDHCCYYVGTQSLPDGSKPSRVIPLTDTPFAPIETLAIKFSIEAQDMLDFESARIWRKASAAIVVLTVVALALIRWRASPVPSRVRLPSRWRPMSSKQS</sequence>
<keyword evidence="5 11" id="KW-0812">Transmembrane</keyword>
<dbReference type="SUPFAM" id="SSF53448">
    <property type="entry name" value="Nucleotide-diphospho-sugar transferases"/>
    <property type="match status" value="1"/>
</dbReference>
<organism evidence="12 13">
    <name type="scientific">Lagenidium giganteum</name>
    <dbReference type="NCBI Taxonomy" id="4803"/>
    <lineage>
        <taxon>Eukaryota</taxon>
        <taxon>Sar</taxon>
        <taxon>Stramenopiles</taxon>
        <taxon>Oomycota</taxon>
        <taxon>Peronosporomycetes</taxon>
        <taxon>Pythiales</taxon>
        <taxon>Pythiaceae</taxon>
    </lineage>
</organism>
<comment type="subcellular location">
    <subcellularLocation>
        <location evidence="10">Endomembrane system</location>
        <topology evidence="10">Single-pass membrane protein</topology>
    </subcellularLocation>
    <subcellularLocation>
        <location evidence="1">Golgi apparatus membrane</location>
    </subcellularLocation>
    <subcellularLocation>
        <location evidence="2">Membrane</location>
        <topology evidence="2">Single-pass type II membrane protein</topology>
    </subcellularLocation>
</comment>
<evidence type="ECO:0000256" key="8">
    <source>
        <dbReference type="ARBA" id="ARBA00023034"/>
    </source>
</evidence>
<evidence type="ECO:0000256" key="1">
    <source>
        <dbReference type="ARBA" id="ARBA00004394"/>
    </source>
</evidence>
<keyword evidence="6" id="KW-0735">Signal-anchor</keyword>
<accession>A0AAV2ZB33</accession>
<evidence type="ECO:0000256" key="7">
    <source>
        <dbReference type="ARBA" id="ARBA00022989"/>
    </source>
</evidence>
<protein>
    <submittedName>
        <fullName evidence="12">Uncharacterized protein</fullName>
    </submittedName>
</protein>
<keyword evidence="7 11" id="KW-1133">Transmembrane helix</keyword>
<keyword evidence="9 11" id="KW-0472">Membrane</keyword>
<dbReference type="Proteomes" id="UP001146120">
    <property type="component" value="Unassembled WGS sequence"/>
</dbReference>
<dbReference type="GO" id="GO:0000139">
    <property type="term" value="C:Golgi membrane"/>
    <property type="evidence" value="ECO:0007669"/>
    <property type="project" value="UniProtKB-SubCell"/>
</dbReference>
<gene>
    <name evidence="12" type="ORF">N0F65_011447</name>
</gene>
<evidence type="ECO:0000256" key="11">
    <source>
        <dbReference type="SAM" id="Phobius"/>
    </source>
</evidence>
<dbReference type="GO" id="GO:0000026">
    <property type="term" value="F:alpha-1,2-mannosyltransferase activity"/>
    <property type="evidence" value="ECO:0007669"/>
    <property type="project" value="TreeGrafter"/>
</dbReference>
<dbReference type="PANTHER" id="PTHR31646">
    <property type="entry name" value="ALPHA-1,2-MANNOSYLTRANSFERASE MNN2"/>
    <property type="match status" value="1"/>
</dbReference>
<evidence type="ECO:0000256" key="5">
    <source>
        <dbReference type="ARBA" id="ARBA00022692"/>
    </source>
</evidence>
<keyword evidence="13" id="KW-1185">Reference proteome</keyword>
<evidence type="ECO:0000256" key="2">
    <source>
        <dbReference type="ARBA" id="ARBA00004606"/>
    </source>
</evidence>
<proteinExistence type="inferred from homology"/>
<keyword evidence="8" id="KW-0333">Golgi apparatus</keyword>
<comment type="caution">
    <text evidence="12">The sequence shown here is derived from an EMBL/GenBank/DDBJ whole genome shotgun (WGS) entry which is preliminary data.</text>
</comment>
<dbReference type="AlphaFoldDB" id="A0AAV2ZB33"/>